<proteinExistence type="predicted"/>
<keyword evidence="1" id="KW-0812">Transmembrane</keyword>
<keyword evidence="3" id="KW-1185">Reference proteome</keyword>
<protein>
    <recommendedName>
        <fullName evidence="4">Transmembrane protein</fullName>
    </recommendedName>
</protein>
<evidence type="ECO:0008006" key="4">
    <source>
        <dbReference type="Google" id="ProtNLM"/>
    </source>
</evidence>
<evidence type="ECO:0000313" key="3">
    <source>
        <dbReference type="Proteomes" id="UP000011083"/>
    </source>
</evidence>
<dbReference type="KEGG" id="acan:ACA1_320090"/>
<dbReference type="GeneID" id="14921127"/>
<sequence>MQRRTTAATTIVKASLGLQLLFHSVMLVYLAWSLGTEPPVPLVVGIQLLSAVIGGLGLAIEGPLLAVCAVMHSIFAFCIGMMWIPLYANNQEDCQHHEWTRCTGKEWFKSWPFYSFWFVQVSIVATVVCYLICVRCAPKTKVAPPAKQLDVMLQVVAHHAQGHVMLLDKGQDHC</sequence>
<organism evidence="2 3">
    <name type="scientific">Acanthamoeba castellanii (strain ATCC 30010 / Neff)</name>
    <dbReference type="NCBI Taxonomy" id="1257118"/>
    <lineage>
        <taxon>Eukaryota</taxon>
        <taxon>Amoebozoa</taxon>
        <taxon>Discosea</taxon>
        <taxon>Longamoebia</taxon>
        <taxon>Centramoebida</taxon>
        <taxon>Acanthamoebidae</taxon>
        <taxon>Acanthamoeba</taxon>
    </lineage>
</organism>
<dbReference type="VEuPathDB" id="AmoebaDB:ACA1_320090"/>
<accession>L8H517</accession>
<feature type="transmembrane region" description="Helical" evidence="1">
    <location>
        <begin position="64"/>
        <end position="84"/>
    </location>
</feature>
<feature type="transmembrane region" description="Helical" evidence="1">
    <location>
        <begin position="40"/>
        <end position="59"/>
    </location>
</feature>
<keyword evidence="1" id="KW-1133">Transmembrane helix</keyword>
<dbReference type="AlphaFoldDB" id="L8H517"/>
<evidence type="ECO:0000313" key="2">
    <source>
        <dbReference type="EMBL" id="ELR20275.1"/>
    </source>
</evidence>
<name>L8H517_ACACF</name>
<feature type="transmembrane region" description="Helical" evidence="1">
    <location>
        <begin position="12"/>
        <end position="34"/>
    </location>
</feature>
<keyword evidence="1" id="KW-0472">Membrane</keyword>
<dbReference type="Proteomes" id="UP000011083">
    <property type="component" value="Unassembled WGS sequence"/>
</dbReference>
<evidence type="ECO:0000256" key="1">
    <source>
        <dbReference type="SAM" id="Phobius"/>
    </source>
</evidence>
<dbReference type="RefSeq" id="XP_004342388.1">
    <property type="nucleotide sequence ID" value="XM_004342339.1"/>
</dbReference>
<feature type="transmembrane region" description="Helical" evidence="1">
    <location>
        <begin position="114"/>
        <end position="133"/>
    </location>
</feature>
<dbReference type="EMBL" id="KB007924">
    <property type="protein sequence ID" value="ELR20275.1"/>
    <property type="molecule type" value="Genomic_DNA"/>
</dbReference>
<gene>
    <name evidence="2" type="ORF">ACA1_320090</name>
</gene>
<reference evidence="2 3" key="1">
    <citation type="journal article" date="2013" name="Genome Biol.">
        <title>Genome of Acanthamoeba castellanii highlights extensive lateral gene transfer and early evolution of tyrosine kinase signaling.</title>
        <authorList>
            <person name="Clarke M."/>
            <person name="Lohan A.J."/>
            <person name="Liu B."/>
            <person name="Lagkouvardos I."/>
            <person name="Roy S."/>
            <person name="Zafar N."/>
            <person name="Bertelli C."/>
            <person name="Schilde C."/>
            <person name="Kianianmomeni A."/>
            <person name="Burglin T.R."/>
            <person name="Frech C."/>
            <person name="Turcotte B."/>
            <person name="Kopec K.O."/>
            <person name="Synnott J.M."/>
            <person name="Choo C."/>
            <person name="Paponov I."/>
            <person name="Finkler A."/>
            <person name="Soon Heng Tan C."/>
            <person name="Hutchins A.P."/>
            <person name="Weinmeier T."/>
            <person name="Rattei T."/>
            <person name="Chu J.S."/>
            <person name="Gimenez G."/>
            <person name="Irimia M."/>
            <person name="Rigden D.J."/>
            <person name="Fitzpatrick D.A."/>
            <person name="Lorenzo-Morales J."/>
            <person name="Bateman A."/>
            <person name="Chiu C.H."/>
            <person name="Tang P."/>
            <person name="Hegemann P."/>
            <person name="Fromm H."/>
            <person name="Raoult D."/>
            <person name="Greub G."/>
            <person name="Miranda-Saavedra D."/>
            <person name="Chen N."/>
            <person name="Nash P."/>
            <person name="Ginger M.L."/>
            <person name="Horn M."/>
            <person name="Schaap P."/>
            <person name="Caler L."/>
            <person name="Loftus B."/>
        </authorList>
    </citation>
    <scope>NUCLEOTIDE SEQUENCE [LARGE SCALE GENOMIC DNA]</scope>
    <source>
        <strain evidence="2 3">Neff</strain>
    </source>
</reference>